<dbReference type="RefSeq" id="WP_143158027.1">
    <property type="nucleotide sequence ID" value="NZ_FQYR01000002.1"/>
</dbReference>
<feature type="signal peptide" evidence="3">
    <location>
        <begin position="1"/>
        <end position="29"/>
    </location>
</feature>
<dbReference type="Gene3D" id="3.30.1330.60">
    <property type="entry name" value="OmpA-like domain"/>
    <property type="match status" value="1"/>
</dbReference>
<dbReference type="PANTHER" id="PTHR30570:SF1">
    <property type="entry name" value="PHOSPHATE-BINDING PROTEIN PSTS"/>
    <property type="match status" value="1"/>
</dbReference>
<dbReference type="PROSITE" id="PS51123">
    <property type="entry name" value="OMPA_2"/>
    <property type="match status" value="1"/>
</dbReference>
<dbReference type="PANTHER" id="PTHR30570">
    <property type="entry name" value="PERIPLASMIC PHOSPHATE BINDING COMPONENT OF PHOSPHATE ABC TRANSPORTER"/>
    <property type="match status" value="1"/>
</dbReference>
<proteinExistence type="predicted"/>
<dbReference type="AlphaFoldDB" id="A0A1M6D2S1"/>
<evidence type="ECO:0000259" key="4">
    <source>
        <dbReference type="PROSITE" id="PS51123"/>
    </source>
</evidence>
<dbReference type="InterPro" id="IPR036737">
    <property type="entry name" value="OmpA-like_sf"/>
</dbReference>
<keyword evidence="1 3" id="KW-0732">Signal</keyword>
<dbReference type="EMBL" id="FQYR01000002">
    <property type="protein sequence ID" value="SHI67547.1"/>
    <property type="molecule type" value="Genomic_DNA"/>
</dbReference>
<evidence type="ECO:0000313" key="6">
    <source>
        <dbReference type="Proteomes" id="UP000184510"/>
    </source>
</evidence>
<reference evidence="5 6" key="1">
    <citation type="submission" date="2016-11" db="EMBL/GenBank/DDBJ databases">
        <authorList>
            <person name="Jaros S."/>
            <person name="Januszkiewicz K."/>
            <person name="Wedrychowicz H."/>
        </authorList>
    </citation>
    <scope>NUCLEOTIDE SEQUENCE [LARGE SCALE GENOMIC DNA]</scope>
    <source>
        <strain evidence="5 6">DSM 18772</strain>
    </source>
</reference>
<dbReference type="FunCoup" id="A0A1M6D2S1">
    <property type="interactions" value="165"/>
</dbReference>
<sequence>MNTRKTKHTSFRSLIGLAFFFMSICGAFAQDTGMKEEFAKLQEQREQRTSLIDYLKNTKQVSETAAGTLSLADNAPAAAKQAVESENKDRQRMFVIIASIQGSTVAKVAKEFAQRMGVDVNAKKMVTTLRVHGSNTVGASLAPALVRAFLKDKGFTGITTDRDGVEAMISYSKPGDNTIYQVEIKAHGSSTAFGETDSNKGVGLLGKFCDIGMASRPMKDKEQKALMDAGMGDMRTAASEFPIALDGVAVVLNRSNPIQALTVEQIAEIFSGKISNWKQLGGEDLPIQIFARDEQSGTWDTFKSRVLKPFKFKLSENNVKRFEDSALLVRNVAATKGGIGFTGLAYVDSTVKGLAVQAGKEARPFQPTRLTVKTQDYPLARLLYFYLPVNASSLSRDFVKFTMSNDGQEVVDKSGLVGQGLSSQVDRNNADQLKKQLLSDASVPQAYKMLIANSDRSDTQANIRFVQGSNEPDINSLNNLDRLASYLANPGHEKFGVVLVGFADSVGNQSSNLRLSRKRAEEVKALLEAKGVRNITAEGFGEAMPVADNGSESGRAQNRRVEIWLTRK</sequence>
<evidence type="ECO:0000256" key="1">
    <source>
        <dbReference type="ARBA" id="ARBA00022729"/>
    </source>
</evidence>
<keyword evidence="6" id="KW-1185">Reference proteome</keyword>
<accession>A0A1M6D2S1</accession>
<dbReference type="OrthoDB" id="9790048at2"/>
<dbReference type="Proteomes" id="UP000184510">
    <property type="component" value="Unassembled WGS sequence"/>
</dbReference>
<dbReference type="GO" id="GO:0016020">
    <property type="term" value="C:membrane"/>
    <property type="evidence" value="ECO:0007669"/>
    <property type="project" value="UniProtKB-UniRule"/>
</dbReference>
<organism evidence="5 6">
    <name type="scientific">Rubritalea squalenifaciens DSM 18772</name>
    <dbReference type="NCBI Taxonomy" id="1123071"/>
    <lineage>
        <taxon>Bacteria</taxon>
        <taxon>Pseudomonadati</taxon>
        <taxon>Verrucomicrobiota</taxon>
        <taxon>Verrucomicrobiia</taxon>
        <taxon>Verrucomicrobiales</taxon>
        <taxon>Rubritaleaceae</taxon>
        <taxon>Rubritalea</taxon>
    </lineage>
</organism>
<feature type="chain" id="PRO_5012251883" evidence="3">
    <location>
        <begin position="30"/>
        <end position="568"/>
    </location>
</feature>
<dbReference type="Pfam" id="PF00691">
    <property type="entry name" value="OmpA"/>
    <property type="match status" value="1"/>
</dbReference>
<dbReference type="InterPro" id="IPR006665">
    <property type="entry name" value="OmpA-like"/>
</dbReference>
<keyword evidence="2" id="KW-0472">Membrane</keyword>
<evidence type="ECO:0000256" key="3">
    <source>
        <dbReference type="SAM" id="SignalP"/>
    </source>
</evidence>
<dbReference type="CDD" id="cd07185">
    <property type="entry name" value="OmpA_C-like"/>
    <property type="match status" value="1"/>
</dbReference>
<protein>
    <submittedName>
        <fullName evidence="5">Phosphate ABC transporter substrate-binding protein, PhoT family</fullName>
    </submittedName>
</protein>
<gene>
    <name evidence="5" type="ORF">SAMN02745181_0631</name>
</gene>
<dbReference type="InterPro" id="IPR024370">
    <property type="entry name" value="PBP_domain"/>
</dbReference>
<dbReference type="InterPro" id="IPR008309">
    <property type="entry name" value="YdbL"/>
</dbReference>
<dbReference type="STRING" id="1123071.SAMN02745181_0631"/>
<dbReference type="InParanoid" id="A0A1M6D2S1"/>
<dbReference type="SUPFAM" id="SSF53850">
    <property type="entry name" value="Periplasmic binding protein-like II"/>
    <property type="match status" value="1"/>
</dbReference>
<dbReference type="Pfam" id="PF07027">
    <property type="entry name" value="DUF1318"/>
    <property type="match status" value="1"/>
</dbReference>
<dbReference type="InterPro" id="IPR050811">
    <property type="entry name" value="Phosphate_ABC_transporter"/>
</dbReference>
<dbReference type="SUPFAM" id="SSF103088">
    <property type="entry name" value="OmpA-like"/>
    <property type="match status" value="1"/>
</dbReference>
<feature type="domain" description="OmpA-like" evidence="4">
    <location>
        <begin position="452"/>
        <end position="568"/>
    </location>
</feature>
<dbReference type="Gene3D" id="3.40.190.10">
    <property type="entry name" value="Periplasmic binding protein-like II"/>
    <property type="match status" value="2"/>
</dbReference>
<evidence type="ECO:0000313" key="5">
    <source>
        <dbReference type="EMBL" id="SHI67547.1"/>
    </source>
</evidence>
<evidence type="ECO:0000256" key="2">
    <source>
        <dbReference type="PROSITE-ProRule" id="PRU00473"/>
    </source>
</evidence>
<dbReference type="CDD" id="cd13653">
    <property type="entry name" value="PBP2_phosphate_like_1"/>
    <property type="match status" value="1"/>
</dbReference>
<name>A0A1M6D2S1_9BACT</name>
<dbReference type="Pfam" id="PF12849">
    <property type="entry name" value="PBP_like_2"/>
    <property type="match status" value="1"/>
</dbReference>